<proteinExistence type="inferred from homology"/>
<gene>
    <name evidence="3" type="ORF">CBF29_00545</name>
</gene>
<protein>
    <submittedName>
        <fullName evidence="3">Aspartate racemase</fullName>
    </submittedName>
</protein>
<dbReference type="InterPro" id="IPR018187">
    <property type="entry name" value="Asp/Glu_racemase_AS_1"/>
</dbReference>
<dbReference type="Pfam" id="PF01177">
    <property type="entry name" value="Asp_Glu_race"/>
    <property type="match status" value="1"/>
</dbReference>
<dbReference type="Gene3D" id="3.40.50.1860">
    <property type="match status" value="2"/>
</dbReference>
<dbReference type="AlphaFoldDB" id="A0A430B5L7"/>
<evidence type="ECO:0000256" key="2">
    <source>
        <dbReference type="ARBA" id="ARBA00023235"/>
    </source>
</evidence>
<comment type="caution">
    <text evidence="3">The sequence shown here is derived from an EMBL/GenBank/DDBJ whole genome shotgun (WGS) entry which is preliminary data.</text>
</comment>
<dbReference type="PROSITE" id="PS00923">
    <property type="entry name" value="ASP_GLU_RACEMASE_1"/>
    <property type="match status" value="1"/>
</dbReference>
<organism evidence="3 4">
    <name type="scientific">Vagococcus elongatus</name>
    <dbReference type="NCBI Taxonomy" id="180344"/>
    <lineage>
        <taxon>Bacteria</taxon>
        <taxon>Bacillati</taxon>
        <taxon>Bacillota</taxon>
        <taxon>Bacilli</taxon>
        <taxon>Lactobacillales</taxon>
        <taxon>Enterococcaceae</taxon>
        <taxon>Vagococcus</taxon>
    </lineage>
</organism>
<dbReference type="EMBL" id="NGKA01000001">
    <property type="protein sequence ID" value="RSU15597.1"/>
    <property type="molecule type" value="Genomic_DNA"/>
</dbReference>
<dbReference type="SUPFAM" id="SSF53681">
    <property type="entry name" value="Aspartate/glutamate racemase"/>
    <property type="match status" value="2"/>
</dbReference>
<keyword evidence="4" id="KW-1185">Reference proteome</keyword>
<comment type="similarity">
    <text evidence="1">Belongs to the aspartate/glutamate racemases family.</text>
</comment>
<dbReference type="Proteomes" id="UP000287605">
    <property type="component" value="Unassembled WGS sequence"/>
</dbReference>
<evidence type="ECO:0000256" key="1">
    <source>
        <dbReference type="ARBA" id="ARBA00007847"/>
    </source>
</evidence>
<dbReference type="InterPro" id="IPR001920">
    <property type="entry name" value="Asp/Glu_race"/>
</dbReference>
<dbReference type="InterPro" id="IPR004380">
    <property type="entry name" value="Asp_race"/>
</dbReference>
<sequence length="239" mass="27051">MKNFFTILGGMGTLATESFIHVLNERTPTTSDQDYLNYVLVNHATVPDRTAYLIGKSNKNPAISIKEDIRQHSQLGPDFFVLTCNTAHNFYEELAGATDIPMLHMPRLAVEAVQKKFAGEKPLLRVALLATEGTINSKVYEKELDKFSNLETVIPNERIQEKITDLIYRDIKEHDFLNTALYNEILEEMIDVETCDVALLGCTELSLMQEETKNERFPVVDAQSELVDETIRLALAARK</sequence>
<dbReference type="PANTHER" id="PTHR21198">
    <property type="entry name" value="GLUTAMATE RACEMASE"/>
    <property type="match status" value="1"/>
</dbReference>
<keyword evidence="2" id="KW-0413">Isomerase</keyword>
<dbReference type="GO" id="GO:0047661">
    <property type="term" value="F:amino-acid racemase activity"/>
    <property type="evidence" value="ECO:0007669"/>
    <property type="project" value="InterPro"/>
</dbReference>
<dbReference type="OrthoDB" id="9803739at2"/>
<reference evidence="3 4" key="1">
    <citation type="submission" date="2017-05" db="EMBL/GenBank/DDBJ databases">
        <title>Vagococcus spp. assemblies.</title>
        <authorList>
            <person name="Gulvik C.A."/>
        </authorList>
    </citation>
    <scope>NUCLEOTIDE SEQUENCE [LARGE SCALE GENOMIC DNA]</scope>
    <source>
        <strain evidence="3 4">CCUG 51432</strain>
    </source>
</reference>
<dbReference type="PANTHER" id="PTHR21198:SF7">
    <property type="entry name" value="ASPARTATE-GLUTAMATE RACEMASE FAMILY"/>
    <property type="match status" value="1"/>
</dbReference>
<name>A0A430B5L7_9ENTE</name>
<evidence type="ECO:0000313" key="4">
    <source>
        <dbReference type="Proteomes" id="UP000287605"/>
    </source>
</evidence>
<accession>A0A430B5L7</accession>
<dbReference type="InterPro" id="IPR015942">
    <property type="entry name" value="Asp/Glu/hydantoin_racemase"/>
</dbReference>
<dbReference type="NCBIfam" id="TIGR00035">
    <property type="entry name" value="asp_race"/>
    <property type="match status" value="1"/>
</dbReference>
<dbReference type="RefSeq" id="WP_126806166.1">
    <property type="nucleotide sequence ID" value="NZ_NGKA01000001.1"/>
</dbReference>
<evidence type="ECO:0000313" key="3">
    <source>
        <dbReference type="EMBL" id="RSU15597.1"/>
    </source>
</evidence>